<sequence length="35" mass="4160">MKPFYKTRITLGCKICSLVIFQDDNALQRWELPKC</sequence>
<proteinExistence type="predicted"/>
<evidence type="ECO:0000313" key="1">
    <source>
        <dbReference type="EMBL" id="JAH59752.1"/>
    </source>
</evidence>
<reference evidence="1" key="1">
    <citation type="submission" date="2014-11" db="EMBL/GenBank/DDBJ databases">
        <authorList>
            <person name="Amaro Gonzalez C."/>
        </authorList>
    </citation>
    <scope>NUCLEOTIDE SEQUENCE</scope>
</reference>
<protein>
    <submittedName>
        <fullName evidence="1">Uncharacterized protein</fullName>
    </submittedName>
</protein>
<name>A0A0E9U207_ANGAN</name>
<dbReference type="AlphaFoldDB" id="A0A0E9U207"/>
<reference evidence="1" key="2">
    <citation type="journal article" date="2015" name="Fish Shellfish Immunol.">
        <title>Early steps in the European eel (Anguilla anguilla)-Vibrio vulnificus interaction in the gills: Role of the RtxA13 toxin.</title>
        <authorList>
            <person name="Callol A."/>
            <person name="Pajuelo D."/>
            <person name="Ebbesson L."/>
            <person name="Teles M."/>
            <person name="MacKenzie S."/>
            <person name="Amaro C."/>
        </authorList>
    </citation>
    <scope>NUCLEOTIDE SEQUENCE</scope>
</reference>
<dbReference type="EMBL" id="GBXM01048825">
    <property type="protein sequence ID" value="JAH59752.1"/>
    <property type="molecule type" value="Transcribed_RNA"/>
</dbReference>
<accession>A0A0E9U207</accession>
<organism evidence="1">
    <name type="scientific">Anguilla anguilla</name>
    <name type="common">European freshwater eel</name>
    <name type="synonym">Muraena anguilla</name>
    <dbReference type="NCBI Taxonomy" id="7936"/>
    <lineage>
        <taxon>Eukaryota</taxon>
        <taxon>Metazoa</taxon>
        <taxon>Chordata</taxon>
        <taxon>Craniata</taxon>
        <taxon>Vertebrata</taxon>
        <taxon>Euteleostomi</taxon>
        <taxon>Actinopterygii</taxon>
        <taxon>Neopterygii</taxon>
        <taxon>Teleostei</taxon>
        <taxon>Anguilliformes</taxon>
        <taxon>Anguillidae</taxon>
        <taxon>Anguilla</taxon>
    </lineage>
</organism>